<reference evidence="4 5" key="1">
    <citation type="submission" date="2024-01" db="EMBL/GenBank/DDBJ databases">
        <title>The genomes of 5 underutilized Papilionoideae crops provide insights into root nodulation and disease resistance.</title>
        <authorList>
            <person name="Yuan L."/>
        </authorList>
    </citation>
    <scope>NUCLEOTIDE SEQUENCE [LARGE SCALE GENOMIC DNA]</scope>
    <source>
        <strain evidence="4">LY-2023</strain>
        <tissue evidence="4">Leaf</tissue>
    </source>
</reference>
<accession>A0AAN9JTV3</accession>
<protein>
    <submittedName>
        <fullName evidence="4">Uncharacterized protein</fullName>
    </submittedName>
</protein>
<dbReference type="AlphaFoldDB" id="A0AAN9JTV3"/>
<keyword evidence="2" id="KW-0677">Repeat</keyword>
<evidence type="ECO:0000256" key="2">
    <source>
        <dbReference type="ARBA" id="ARBA00022737"/>
    </source>
</evidence>
<dbReference type="Gene3D" id="2.120.10.80">
    <property type="entry name" value="Kelch-type beta propeller"/>
    <property type="match status" value="2"/>
</dbReference>
<sequence length="548" mass="59372">MKGRPPLARDSHSCSVIDDNLFVFGGIHGTMLLNDLYIMDTSSHTWITPAARGEGPSPREGHGAAVVGKRLYVFGGCGRSADNVHEVYYNDLYIFNTETFTWSRAITSGSPPCPREGLTCSSWKNKIVVMGGQDDIDVFLCDVHILDTDTLIWRELRISGQSLPTRAGHSTVSFGKSLFAFGGFSNNNTLYNDLHKLDMADTGVWTRVTTTSNVPSARFCAAADCLDPFWGGVLVFSSGCSSSLEGLDDMHFLHTGIARESEQRPEKLSLRKQLKLKCQEQNLVQIPVPSAYGGGAGSSVPMAPLNYNQPSRQHIPVNQPLPPLGKNMFQARVTGKILDGLKLETVIDGKPLVGVVKRDGSIVSYSTAPKMPKLGGKEDRPELQGDSSRSHEHCKEGHTTVLPSDPTTAAETCQASINPEPENGGEENDTPNSSVESLKKDGANNVICSEGGVQTNDQTNMPILNYEVPSLVTHDQMSDAPNCNPDVQKPAAAEGAVCPSNQGFIIFILFSFSLTKPYPSPESLFPVYPSRFSVTYAERMKIGLSDVA</sequence>
<name>A0AAN9JTV3_CLITE</name>
<evidence type="ECO:0000256" key="1">
    <source>
        <dbReference type="ARBA" id="ARBA00022441"/>
    </source>
</evidence>
<dbReference type="Proteomes" id="UP001359559">
    <property type="component" value="Unassembled WGS sequence"/>
</dbReference>
<keyword evidence="1" id="KW-0880">Kelch repeat</keyword>
<feature type="region of interest" description="Disordered" evidence="3">
    <location>
        <begin position="366"/>
        <end position="438"/>
    </location>
</feature>
<gene>
    <name evidence="4" type="ORF">RJT34_15360</name>
</gene>
<dbReference type="Pfam" id="PF24681">
    <property type="entry name" value="Kelch_KLHDC2_KLHL20_DRC7"/>
    <property type="match status" value="1"/>
</dbReference>
<organism evidence="4 5">
    <name type="scientific">Clitoria ternatea</name>
    <name type="common">Butterfly pea</name>
    <dbReference type="NCBI Taxonomy" id="43366"/>
    <lineage>
        <taxon>Eukaryota</taxon>
        <taxon>Viridiplantae</taxon>
        <taxon>Streptophyta</taxon>
        <taxon>Embryophyta</taxon>
        <taxon>Tracheophyta</taxon>
        <taxon>Spermatophyta</taxon>
        <taxon>Magnoliopsida</taxon>
        <taxon>eudicotyledons</taxon>
        <taxon>Gunneridae</taxon>
        <taxon>Pentapetalae</taxon>
        <taxon>rosids</taxon>
        <taxon>fabids</taxon>
        <taxon>Fabales</taxon>
        <taxon>Fabaceae</taxon>
        <taxon>Papilionoideae</taxon>
        <taxon>50 kb inversion clade</taxon>
        <taxon>NPAAA clade</taxon>
        <taxon>indigoferoid/millettioid clade</taxon>
        <taxon>Phaseoleae</taxon>
        <taxon>Clitoria</taxon>
    </lineage>
</organism>
<dbReference type="InterPro" id="IPR015915">
    <property type="entry name" value="Kelch-typ_b-propeller"/>
</dbReference>
<keyword evidence="5" id="KW-1185">Reference proteome</keyword>
<feature type="compositionally biased region" description="Polar residues" evidence="3">
    <location>
        <begin position="401"/>
        <end position="417"/>
    </location>
</feature>
<comment type="caution">
    <text evidence="4">The sequence shown here is derived from an EMBL/GenBank/DDBJ whole genome shotgun (WGS) entry which is preliminary data.</text>
</comment>
<dbReference type="PANTHER" id="PTHR46093:SF9">
    <property type="entry name" value="DCD DOMAIN-CONTAINING PROTEIN"/>
    <property type="match status" value="1"/>
</dbReference>
<dbReference type="PANTHER" id="PTHR46093">
    <property type="entry name" value="ACYL-COA-BINDING DOMAIN-CONTAINING PROTEIN 5"/>
    <property type="match status" value="1"/>
</dbReference>
<dbReference type="EMBL" id="JAYKXN010000003">
    <property type="protein sequence ID" value="KAK7304229.1"/>
    <property type="molecule type" value="Genomic_DNA"/>
</dbReference>
<dbReference type="SUPFAM" id="SSF117281">
    <property type="entry name" value="Kelch motif"/>
    <property type="match status" value="1"/>
</dbReference>
<feature type="compositionally biased region" description="Basic and acidic residues" evidence="3">
    <location>
        <begin position="375"/>
        <end position="398"/>
    </location>
</feature>
<proteinExistence type="predicted"/>
<evidence type="ECO:0000313" key="5">
    <source>
        <dbReference type="Proteomes" id="UP001359559"/>
    </source>
</evidence>
<evidence type="ECO:0000313" key="4">
    <source>
        <dbReference type="EMBL" id="KAK7304229.1"/>
    </source>
</evidence>
<evidence type="ECO:0000256" key="3">
    <source>
        <dbReference type="SAM" id="MobiDB-lite"/>
    </source>
</evidence>